<dbReference type="GO" id="GO:0009380">
    <property type="term" value="C:excinuclease repair complex"/>
    <property type="evidence" value="ECO:0007669"/>
    <property type="project" value="TreeGrafter"/>
</dbReference>
<dbReference type="PANTHER" id="PTHR30562:SF1">
    <property type="entry name" value="UVRABC SYSTEM PROTEIN C"/>
    <property type="match status" value="1"/>
</dbReference>
<dbReference type="InterPro" id="IPR035901">
    <property type="entry name" value="GIY-YIG_endonuc_sf"/>
</dbReference>
<dbReference type="InterPro" id="IPR036397">
    <property type="entry name" value="RNaseH_sf"/>
</dbReference>
<dbReference type="FunFam" id="3.30.420.10:FF:000045">
    <property type="entry name" value="3'-5' exonuclease DinG"/>
    <property type="match status" value="1"/>
</dbReference>
<dbReference type="EMBL" id="CAESGF010000012">
    <property type="protein sequence ID" value="CAB4364344.1"/>
    <property type="molecule type" value="Genomic_DNA"/>
</dbReference>
<dbReference type="PROSITE" id="PS50164">
    <property type="entry name" value="GIY_YIG"/>
    <property type="match status" value="1"/>
</dbReference>
<dbReference type="SMART" id="SM00465">
    <property type="entry name" value="GIYc"/>
    <property type="match status" value="1"/>
</dbReference>
<dbReference type="NCBIfam" id="NF005907">
    <property type="entry name" value="PRK07883.1-5"/>
    <property type="match status" value="1"/>
</dbReference>
<dbReference type="NCBIfam" id="TIGR00573">
    <property type="entry name" value="dnaq"/>
    <property type="match status" value="1"/>
</dbReference>
<dbReference type="EMBL" id="CAFBMT010000021">
    <property type="protein sequence ID" value="CAB4949717.1"/>
    <property type="molecule type" value="Genomic_DNA"/>
</dbReference>
<evidence type="ECO:0000313" key="2">
    <source>
        <dbReference type="EMBL" id="CAB4364344.1"/>
    </source>
</evidence>
<dbReference type="CDD" id="cd10434">
    <property type="entry name" value="GIY-YIG_UvrC_Cho"/>
    <property type="match status" value="1"/>
</dbReference>
<dbReference type="GO" id="GO:0006289">
    <property type="term" value="P:nucleotide-excision repair"/>
    <property type="evidence" value="ECO:0007669"/>
    <property type="project" value="InterPro"/>
</dbReference>
<dbReference type="InterPro" id="IPR006054">
    <property type="entry name" value="DnaQ"/>
</dbReference>
<dbReference type="GO" id="GO:0003677">
    <property type="term" value="F:DNA binding"/>
    <property type="evidence" value="ECO:0007669"/>
    <property type="project" value="InterPro"/>
</dbReference>
<reference evidence="3" key="1">
    <citation type="submission" date="2020-05" db="EMBL/GenBank/DDBJ databases">
        <authorList>
            <person name="Chiriac C."/>
            <person name="Salcher M."/>
            <person name="Ghai R."/>
            <person name="Kavagutti S V."/>
        </authorList>
    </citation>
    <scope>NUCLEOTIDE SEQUENCE</scope>
</reference>
<dbReference type="EMBL" id="CAEZYF010000015">
    <property type="protein sequence ID" value="CAB4733416.1"/>
    <property type="molecule type" value="Genomic_DNA"/>
</dbReference>
<dbReference type="Pfam" id="PF01541">
    <property type="entry name" value="GIY-YIG"/>
    <property type="match status" value="1"/>
</dbReference>
<dbReference type="Gene3D" id="3.40.1440.10">
    <property type="entry name" value="GIY-YIG endonuclease"/>
    <property type="match status" value="1"/>
</dbReference>
<dbReference type="InterPro" id="IPR012337">
    <property type="entry name" value="RNaseH-like_sf"/>
</dbReference>
<dbReference type="InterPro" id="IPR047296">
    <property type="entry name" value="GIY-YIG_UvrC_Cho"/>
</dbReference>
<evidence type="ECO:0000313" key="3">
    <source>
        <dbReference type="EMBL" id="CAB4733416.1"/>
    </source>
</evidence>
<dbReference type="PANTHER" id="PTHR30562">
    <property type="entry name" value="UVRC/OXIDOREDUCTASE"/>
    <property type="match status" value="1"/>
</dbReference>
<proteinExistence type="predicted"/>
<dbReference type="Pfam" id="PF00929">
    <property type="entry name" value="RNase_T"/>
    <property type="match status" value="1"/>
</dbReference>
<accession>A0A6J6SES2</accession>
<dbReference type="CDD" id="cd06127">
    <property type="entry name" value="DEDDh"/>
    <property type="match status" value="1"/>
</dbReference>
<dbReference type="GO" id="GO:0003887">
    <property type="term" value="F:DNA-directed DNA polymerase activity"/>
    <property type="evidence" value="ECO:0007669"/>
    <property type="project" value="InterPro"/>
</dbReference>
<dbReference type="GO" id="GO:0006260">
    <property type="term" value="P:DNA replication"/>
    <property type="evidence" value="ECO:0007669"/>
    <property type="project" value="InterPro"/>
</dbReference>
<gene>
    <name evidence="3" type="ORF">UFOPK2656_02295</name>
    <name evidence="4" type="ORF">UFOPK3651_02760</name>
    <name evidence="2" type="ORF">UFOPK4189_02107</name>
</gene>
<evidence type="ECO:0000313" key="4">
    <source>
        <dbReference type="EMBL" id="CAB4949717.1"/>
    </source>
</evidence>
<dbReference type="SUPFAM" id="SSF53098">
    <property type="entry name" value="Ribonuclease H-like"/>
    <property type="match status" value="1"/>
</dbReference>
<dbReference type="SUPFAM" id="SSF82771">
    <property type="entry name" value="GIY-YIG endonuclease"/>
    <property type="match status" value="1"/>
</dbReference>
<protein>
    <submittedName>
        <fullName evidence="3">Unannotated protein</fullName>
    </submittedName>
</protein>
<organism evidence="3">
    <name type="scientific">freshwater metagenome</name>
    <dbReference type="NCBI Taxonomy" id="449393"/>
    <lineage>
        <taxon>unclassified sequences</taxon>
        <taxon>metagenomes</taxon>
        <taxon>ecological metagenomes</taxon>
    </lineage>
</organism>
<dbReference type="Gene3D" id="3.30.420.10">
    <property type="entry name" value="Ribonuclease H-like superfamily/Ribonuclease H"/>
    <property type="match status" value="1"/>
</dbReference>
<name>A0A6J6SES2_9ZZZZ</name>
<dbReference type="SMART" id="SM00479">
    <property type="entry name" value="EXOIII"/>
    <property type="match status" value="1"/>
</dbReference>
<evidence type="ECO:0000259" key="1">
    <source>
        <dbReference type="PROSITE" id="PS50164"/>
    </source>
</evidence>
<feature type="domain" description="GIY-YIG" evidence="1">
    <location>
        <begin position="215"/>
        <end position="292"/>
    </location>
</feature>
<dbReference type="AlphaFoldDB" id="A0A6J6SES2"/>
<dbReference type="InterPro" id="IPR050066">
    <property type="entry name" value="UvrABC_protein_C"/>
</dbReference>
<dbReference type="InterPro" id="IPR000305">
    <property type="entry name" value="GIY-YIG_endonuc"/>
</dbReference>
<sequence>MQRSFDDLGTPLADVTFCVLDIETTGTDRGTDLITEIGVVKVRAGECLGTMGTLVNPGRAIPPGITMLTGITESMVCTAPRIETVLPTLQEFVGDAVIVGHNVGFDMGFINAAMLRSGRASFQNTIVDTLPLARRLVRDEVPDCKLGTLASRLRLDHRPSHRALDDALATADLLHVLLERAAGLGVTGLDDLVALPKAGGHPQAAKLKLTHHLPRTPGVYRFLGANDEVLYVGKATNLRQRVRSYFGSDDRRKIGPMLRETQRVAHTIAHEPISAEVLELRYLHLLRPRYNRVGTTWQKYAYIRLTTDEQWPRLVVANEPPTTGVHLGPLSSRAVAASVIEAVQSALPIRRCNTRIGRNYTAAEGATPCTGARLGVAMCPCSGSADEATYWRVVGQVVAALTTSPQLVLDPLWRKVATLSHERRFEEAAAMRDRANAFGSAITRQRLMDQLRAAGEAQVQVHDTVLHLRDGLLVSAHATDQLPTGLELPPPETVAYPAPLPRNAADEVLCLARAIERASYHARLLSCSGEWSWPAVPVREVTRLSDAA</sequence>
<dbReference type="InterPro" id="IPR013520">
    <property type="entry name" value="Ribonucl_H"/>
</dbReference>